<feature type="compositionally biased region" description="Low complexity" evidence="6">
    <location>
        <begin position="249"/>
        <end position="261"/>
    </location>
</feature>
<dbReference type="InterPro" id="IPR045152">
    <property type="entry name" value="EDC4-like"/>
</dbReference>
<comment type="caution">
    <text evidence="8">The sequence shown here is derived from an EMBL/GenBank/DDBJ whole genome shotgun (WGS) entry which is preliminary data.</text>
</comment>
<organism evidence="8 9">
    <name type="scientific">Pseudocercospora eumusae</name>
    <dbReference type="NCBI Taxonomy" id="321146"/>
    <lineage>
        <taxon>Eukaryota</taxon>
        <taxon>Fungi</taxon>
        <taxon>Dikarya</taxon>
        <taxon>Ascomycota</taxon>
        <taxon>Pezizomycotina</taxon>
        <taxon>Dothideomycetes</taxon>
        <taxon>Dothideomycetidae</taxon>
        <taxon>Mycosphaerellales</taxon>
        <taxon>Mycosphaerellaceae</taxon>
        <taxon>Pseudocercospora</taxon>
    </lineage>
</organism>
<evidence type="ECO:0000313" key="8">
    <source>
        <dbReference type="EMBL" id="KXT04489.1"/>
    </source>
</evidence>
<dbReference type="PANTHER" id="PTHR15598:SF5">
    <property type="entry name" value="ENHANCER OF MRNA-DECAPPING PROTEIN 4"/>
    <property type="match status" value="1"/>
</dbReference>
<feature type="compositionally biased region" description="Low complexity" evidence="6">
    <location>
        <begin position="982"/>
        <end position="997"/>
    </location>
</feature>
<dbReference type="InterPro" id="IPR055393">
    <property type="entry name" value="Beta-prop_EDC4L"/>
</dbReference>
<evidence type="ECO:0000256" key="6">
    <source>
        <dbReference type="SAM" id="MobiDB-lite"/>
    </source>
</evidence>
<comment type="similarity">
    <text evidence="2">Belongs to the WD repeat EDC4 family.</text>
</comment>
<dbReference type="STRING" id="321146.A0A139HQ29"/>
<sequence length="1403" mass="153707">MADLQELFSRLKAQGPNEQAATNPSQQQQNTQSGIWATSPQFTPHQPPAVSSPQFTPQLSTPDPLRASNVISPVNPPSHVGTPNPDLNRTNNLLNLLKFNGQPGQKEPTGAMGAFQNARQSVHIPASVQARDSVHSRAEPRPMSAADLVNSIQRSSSGSIMTSSAMAGAGAERPDISRSTGNSSTNQQDFLLNLLKQPKPATPAVEQAPQRSLSHQPDVDNMAREFAQTSIDSSQPHPSEATPVHQFGTPATTPFAAPQPTNSSKFSYVNPFDQLHSSSPLNKSRPEEQANQPKKIEILKHDRSTSGARNAESPAHKSRRVESVRTGSALSDNRSGQSVSQALEDVAGQVVKQVEQALADADSKAPSTKTATDDELVVKKEPIPAAEDDLESNWESSEDTHNQDTKVEVYNFPLKPFVSLQIKPMKSIRPIRQDNFVIIAQPKKEFDQMDRSLVTASQTHIVYAQVAAKKDNGGFRIIRQESGDHKQVFRSSGERIFNVQLCTSPVNGYDVETVLGTGVNGSVFWTSLNKSRGELFPDDDVDANGFIMPPVATAEENTSGSPFKTRAKVSSRHPEYFAVARGKNIFIIAPNTAKDVAYCDPASRKVNSEKYFADRSFKINTGKAGKDFCFSEDDTVIASLDKNGRFKFWDIRNLLSSAMDTTAGKHDPVDLREPLWQMNAAASGSKPDEKPSVSSIMFLDKERPVVKGSAMRYVIIGFKQNHILQLWDLGLGKAVQEIRLPHEKDSDGICSISYHPKTGIIAVAHPTRNSIYFIHLSAPKYNIPHMEQAKYIAMLARSDPALPKPESTAIMSGLREFSFAKAGQLRSIDMLKTPVENASEKNTADETLFELYVMHSKGVVGVSIKREDLGWDEHSKMVNPKDALKEGVIDVTDLLQPAKLPTASEPSSSADTLPKQSSKVPAPRKPETPKEPSPAKDIKKEPRKTPTPAPPANGTPRMLSPEPPNRPLPQIPTNPPLMTPDSYSLASARAKSSASTRSLEEAARKVIVSPQAAAAQAATQTTATGDQTEYHASLSKHFEQLYARIESDKRVQDAAAGAKQDALLRLVSSTLTENVDRSLSSIIANRIEKDVIPTLTDVTSRVCDRKIAELLPQQLNASVSTAMKASLSNTLQQALKDKEVHKAISEITANHVAQRVQQQVSAMLQQYLPEMTTQAAQRLVGNLENRFAHYQQSSEAQRKQDEAKIDELSSVVRSLSATLQNMATSQTAFQEQILKMQRDGRGTPSASSAAPTAQEPPPPPPEAEDQDVARMTQMLMDGRFEEATIQWISSDRQAEIFDKLFVRVNPSYLQSLSPLVALTVSAAITSSFATRIDERLDWLELVLQQVNVKDADIMDVAPKIMDVLSQRLQGAYMHISEQRPSDPLLKKISSINRSVQEVRRITS</sequence>
<feature type="compositionally biased region" description="Basic and acidic residues" evidence="6">
    <location>
        <begin position="284"/>
        <end position="304"/>
    </location>
</feature>
<keyword evidence="3" id="KW-0963">Cytoplasm</keyword>
<feature type="compositionally biased region" description="Polar residues" evidence="6">
    <location>
        <begin position="34"/>
        <end position="61"/>
    </location>
</feature>
<keyword evidence="9" id="KW-1185">Reference proteome</keyword>
<feature type="region of interest" description="Disordered" evidence="6">
    <location>
        <begin position="1237"/>
        <end position="1265"/>
    </location>
</feature>
<dbReference type="PANTHER" id="PTHR15598">
    <property type="entry name" value="ENHANCER OF MRNA-DECAPPING PROTEIN 4"/>
    <property type="match status" value="1"/>
</dbReference>
<reference evidence="8 9" key="1">
    <citation type="submission" date="2015-07" db="EMBL/GenBank/DDBJ databases">
        <title>Comparative genomics of the Sigatoka disease complex on banana suggests a link between parallel evolutionary changes in Pseudocercospora fijiensis and Pseudocercospora eumusae and increased virulence on the banana host.</title>
        <authorList>
            <person name="Chang T.-C."/>
            <person name="Salvucci A."/>
            <person name="Crous P.W."/>
            <person name="Stergiopoulos I."/>
        </authorList>
    </citation>
    <scope>NUCLEOTIDE SEQUENCE [LARGE SCALE GENOMIC DNA]</scope>
    <source>
        <strain evidence="8 9">CBS 114824</strain>
    </source>
</reference>
<feature type="compositionally biased region" description="Low complexity" evidence="6">
    <location>
        <begin position="1244"/>
        <end position="1253"/>
    </location>
</feature>
<evidence type="ECO:0000256" key="1">
    <source>
        <dbReference type="ARBA" id="ARBA00004201"/>
    </source>
</evidence>
<feature type="region of interest" description="Disordered" evidence="6">
    <location>
        <begin position="229"/>
        <end position="341"/>
    </location>
</feature>
<feature type="compositionally biased region" description="Low complexity" evidence="6">
    <location>
        <begin position="19"/>
        <end position="33"/>
    </location>
</feature>
<feature type="compositionally biased region" description="Polar residues" evidence="6">
    <location>
        <begin position="904"/>
        <end position="919"/>
    </location>
</feature>
<proteinExistence type="inferred from homology"/>
<comment type="subcellular location">
    <subcellularLocation>
        <location evidence="1">Cytoplasm</location>
        <location evidence="1">P-body</location>
    </subcellularLocation>
</comment>
<feature type="domain" description="EDC4-like protein pdc1 beta-propeller" evidence="7">
    <location>
        <begin position="561"/>
        <end position="776"/>
    </location>
</feature>
<feature type="compositionally biased region" description="Low complexity" evidence="6">
    <location>
        <begin position="155"/>
        <end position="171"/>
    </location>
</feature>
<dbReference type="GO" id="GO:0031087">
    <property type="term" value="P:deadenylation-independent decapping of nuclear-transcribed mRNA"/>
    <property type="evidence" value="ECO:0007669"/>
    <property type="project" value="InterPro"/>
</dbReference>
<feature type="compositionally biased region" description="Pro residues" evidence="6">
    <location>
        <begin position="961"/>
        <end position="978"/>
    </location>
</feature>
<keyword evidence="5" id="KW-0677">Repeat</keyword>
<dbReference type="Proteomes" id="UP000070133">
    <property type="component" value="Unassembled WGS sequence"/>
</dbReference>
<dbReference type="InterPro" id="IPR015943">
    <property type="entry name" value="WD40/YVTN_repeat-like_dom_sf"/>
</dbReference>
<accession>A0A139HQ29</accession>
<dbReference type="Pfam" id="PF24106">
    <property type="entry name" value="Beta-prop_EDC4L"/>
    <property type="match status" value="1"/>
</dbReference>
<dbReference type="GO" id="GO:0000932">
    <property type="term" value="C:P-body"/>
    <property type="evidence" value="ECO:0007669"/>
    <property type="project" value="UniProtKB-SubCell"/>
</dbReference>
<feature type="region of interest" description="Disordered" evidence="6">
    <location>
        <begin position="155"/>
        <end position="186"/>
    </location>
</feature>
<dbReference type="InterPro" id="IPR036322">
    <property type="entry name" value="WD40_repeat_dom_sf"/>
</dbReference>
<feature type="region of interest" description="Disordered" evidence="6">
    <location>
        <begin position="1"/>
        <end position="90"/>
    </location>
</feature>
<feature type="compositionally biased region" description="Basic and acidic residues" evidence="6">
    <location>
        <begin position="924"/>
        <end position="944"/>
    </location>
</feature>
<name>A0A139HQ29_9PEZI</name>
<dbReference type="OrthoDB" id="21128at2759"/>
<evidence type="ECO:0000256" key="4">
    <source>
        <dbReference type="ARBA" id="ARBA00022574"/>
    </source>
</evidence>
<dbReference type="EMBL" id="LFZN01000020">
    <property type="protein sequence ID" value="KXT04489.1"/>
    <property type="molecule type" value="Genomic_DNA"/>
</dbReference>
<feature type="compositionally biased region" description="Polar residues" evidence="6">
    <location>
        <begin position="325"/>
        <end position="341"/>
    </location>
</feature>
<feature type="region of interest" description="Disordered" evidence="6">
    <location>
        <begin position="900"/>
        <end position="997"/>
    </location>
</feature>
<keyword evidence="4" id="KW-0853">WD repeat</keyword>
<protein>
    <recommendedName>
        <fullName evidence="7">EDC4-like protein pdc1 beta-propeller domain-containing protein</fullName>
    </recommendedName>
</protein>
<evidence type="ECO:0000256" key="3">
    <source>
        <dbReference type="ARBA" id="ARBA00022490"/>
    </source>
</evidence>
<dbReference type="SUPFAM" id="SSF50978">
    <property type="entry name" value="WD40 repeat-like"/>
    <property type="match status" value="1"/>
</dbReference>
<evidence type="ECO:0000259" key="7">
    <source>
        <dbReference type="Pfam" id="PF24106"/>
    </source>
</evidence>
<gene>
    <name evidence="8" type="ORF">AC578_8699</name>
</gene>
<evidence type="ECO:0000256" key="5">
    <source>
        <dbReference type="ARBA" id="ARBA00022737"/>
    </source>
</evidence>
<feature type="compositionally biased region" description="Polar residues" evidence="6">
    <location>
        <begin position="177"/>
        <end position="186"/>
    </location>
</feature>
<evidence type="ECO:0000256" key="2">
    <source>
        <dbReference type="ARBA" id="ARBA00009639"/>
    </source>
</evidence>
<evidence type="ECO:0000313" key="9">
    <source>
        <dbReference type="Proteomes" id="UP000070133"/>
    </source>
</evidence>
<dbReference type="Gene3D" id="2.130.10.10">
    <property type="entry name" value="YVTN repeat-like/Quinoprotein amine dehydrogenase"/>
    <property type="match status" value="1"/>
</dbReference>